<evidence type="ECO:0000256" key="1">
    <source>
        <dbReference type="ARBA" id="ARBA00004117"/>
    </source>
</evidence>
<keyword evidence="8" id="KW-0282">Flagellum</keyword>
<comment type="caution">
    <text evidence="8">The sequence shown here is derived from an EMBL/GenBank/DDBJ whole genome shotgun (WGS) entry which is preliminary data.</text>
</comment>
<gene>
    <name evidence="8" type="primary">flgC</name>
    <name evidence="8" type="ORF">G3576_17085</name>
</gene>
<evidence type="ECO:0000259" key="7">
    <source>
        <dbReference type="Pfam" id="PF06429"/>
    </source>
</evidence>
<dbReference type="InterPro" id="IPR006299">
    <property type="entry name" value="FlgC"/>
</dbReference>
<dbReference type="PANTHER" id="PTHR30435">
    <property type="entry name" value="FLAGELLAR PROTEIN"/>
    <property type="match status" value="1"/>
</dbReference>
<proteinExistence type="inferred from homology"/>
<comment type="subunit">
    <text evidence="5 6">The basal body constitutes a major portion of the flagellar organelle and consists of four rings (L,P,S, and M) mounted on a central rod. The rod consists of about 26 subunits of FlgG in the distal portion, and FlgB, FlgC and FlgF are thought to build up the proximal portion of the rod with about 6 subunits each.</text>
</comment>
<reference evidence="8 9" key="1">
    <citation type="submission" date="2020-02" db="EMBL/GenBank/DDBJ databases">
        <authorList>
            <person name="Kim H.M."/>
            <person name="Jeon C.O."/>
        </authorList>
    </citation>
    <scope>NUCLEOTIDE SEQUENCE [LARGE SCALE GENOMIC DNA]</scope>
    <source>
        <strain evidence="8 9">PeD5</strain>
    </source>
</reference>
<comment type="subcellular location">
    <subcellularLocation>
        <location evidence="1 6">Bacterial flagellum basal body</location>
    </subcellularLocation>
</comment>
<evidence type="ECO:0000256" key="5">
    <source>
        <dbReference type="ARBA" id="ARBA00025933"/>
    </source>
</evidence>
<dbReference type="InterPro" id="IPR010930">
    <property type="entry name" value="Flg_bb/hook_C_dom"/>
</dbReference>
<dbReference type="NCBIfam" id="TIGR01395">
    <property type="entry name" value="FlgC"/>
    <property type="match status" value="1"/>
</dbReference>
<dbReference type="Proteomes" id="UP000475385">
    <property type="component" value="Unassembled WGS sequence"/>
</dbReference>
<evidence type="ECO:0000256" key="4">
    <source>
        <dbReference type="ARBA" id="ARBA00023143"/>
    </source>
</evidence>
<dbReference type="GO" id="GO:0071978">
    <property type="term" value="P:bacterial-type flagellum-dependent swarming motility"/>
    <property type="evidence" value="ECO:0007669"/>
    <property type="project" value="TreeGrafter"/>
</dbReference>
<keyword evidence="9" id="KW-1185">Reference proteome</keyword>
<evidence type="ECO:0000313" key="9">
    <source>
        <dbReference type="Proteomes" id="UP000475385"/>
    </source>
</evidence>
<evidence type="ECO:0000313" key="8">
    <source>
        <dbReference type="EMBL" id="NGM21741.1"/>
    </source>
</evidence>
<organism evidence="8 9">
    <name type="scientific">Falsiroseomonas algicola</name>
    <dbReference type="NCBI Taxonomy" id="2716930"/>
    <lineage>
        <taxon>Bacteria</taxon>
        <taxon>Pseudomonadati</taxon>
        <taxon>Pseudomonadota</taxon>
        <taxon>Alphaproteobacteria</taxon>
        <taxon>Acetobacterales</taxon>
        <taxon>Roseomonadaceae</taxon>
        <taxon>Falsiroseomonas</taxon>
    </lineage>
</organism>
<comment type="similarity">
    <text evidence="2">Belongs to the flagella basal body rod proteins family.</text>
</comment>
<accession>A0A6M1LMZ4</accession>
<keyword evidence="8" id="KW-0969">Cilium</keyword>
<evidence type="ECO:0000256" key="2">
    <source>
        <dbReference type="ARBA" id="ARBA00009677"/>
    </source>
</evidence>
<evidence type="ECO:0000256" key="3">
    <source>
        <dbReference type="ARBA" id="ARBA00017941"/>
    </source>
</evidence>
<dbReference type="Pfam" id="PF06429">
    <property type="entry name" value="Flg_bbr_C"/>
    <property type="match status" value="1"/>
</dbReference>
<feature type="domain" description="Flagellar basal-body/hook protein C-terminal" evidence="7">
    <location>
        <begin position="89"/>
        <end position="131"/>
    </location>
</feature>
<name>A0A6M1LMZ4_9PROT</name>
<dbReference type="PANTHER" id="PTHR30435:SF2">
    <property type="entry name" value="FLAGELLAR BASAL-BODY ROD PROTEIN FLGC"/>
    <property type="match status" value="1"/>
</dbReference>
<dbReference type="RefSeq" id="WP_164695636.1">
    <property type="nucleotide sequence ID" value="NZ_JAAIKB010000006.1"/>
</dbReference>
<keyword evidence="4 6" id="KW-0975">Bacterial flagellum</keyword>
<sequence>MDLDRALTISAAGMAAQSTRLRVVAENLANRDSTGQTPGADPYRRRTVTFTNRMDQALGAPTVQALRIGTDPGEFPERYEPHHPAADERGYVKTPNVNSLVEVMDMREAQRSYGANLSVVETTRGMLMRTIEALRG</sequence>
<dbReference type="EMBL" id="JAAIKB010000006">
    <property type="protein sequence ID" value="NGM21741.1"/>
    <property type="molecule type" value="Genomic_DNA"/>
</dbReference>
<dbReference type="GO" id="GO:0030694">
    <property type="term" value="C:bacterial-type flagellum basal body, rod"/>
    <property type="evidence" value="ECO:0007669"/>
    <property type="project" value="UniProtKB-UniRule"/>
</dbReference>
<dbReference type="AlphaFoldDB" id="A0A6M1LMZ4"/>
<evidence type="ECO:0000256" key="6">
    <source>
        <dbReference type="RuleBase" id="RU362062"/>
    </source>
</evidence>
<keyword evidence="8" id="KW-0966">Cell projection</keyword>
<reference evidence="8 9" key="2">
    <citation type="submission" date="2020-03" db="EMBL/GenBank/DDBJ databases">
        <title>Roseomonas stagni sp. nov., isolated from pond water in Japan.</title>
        <authorList>
            <person name="Furuhata K."/>
            <person name="Miyamoto H."/>
            <person name="Goto K."/>
        </authorList>
    </citation>
    <scope>NUCLEOTIDE SEQUENCE [LARGE SCALE GENOMIC DNA]</scope>
    <source>
        <strain evidence="8 9">PeD5</strain>
    </source>
</reference>
<protein>
    <recommendedName>
        <fullName evidence="3 6">Flagellar basal-body rod protein FlgC</fullName>
    </recommendedName>
</protein>
<dbReference type="PROSITE" id="PS00588">
    <property type="entry name" value="FLAGELLA_BB_ROD"/>
    <property type="match status" value="1"/>
</dbReference>
<dbReference type="InterPro" id="IPR019776">
    <property type="entry name" value="Flagellar_basal_body_rod_CS"/>
</dbReference>